<keyword evidence="3" id="KW-0378">Hydrolase</keyword>
<dbReference type="SUPFAM" id="SSF54909">
    <property type="entry name" value="Dimeric alpha+beta barrel"/>
    <property type="match status" value="1"/>
</dbReference>
<dbReference type="GO" id="GO:0016787">
    <property type="term" value="F:hydrolase activity"/>
    <property type="evidence" value="ECO:0007669"/>
    <property type="project" value="UniProtKB-KW"/>
</dbReference>
<name>A0A2K2H953_9BACT</name>
<dbReference type="AlphaFoldDB" id="A0A2K2H953"/>
<dbReference type="Proteomes" id="UP000236340">
    <property type="component" value="Unassembled WGS sequence"/>
</dbReference>
<sequence>MFIVSLSYIKPIEEVELHLAEHIEYLKKQYEKKAFIASGRKVPRTGGVILSNVESKKELESILGEDPFHKNEIAKYEITEFIPTMTLPEFSSLIQN</sequence>
<reference evidence="3 4" key="1">
    <citation type="journal article" date="2018" name="Genome Announc.">
        <title>Genome Sequence of Geothermobacter sp. HR-1 Iron Reducer from the Loihi Seamount.</title>
        <authorList>
            <person name="Smith H."/>
            <person name="Abuyen K."/>
            <person name="Tremblay J."/>
            <person name="Savalia P."/>
            <person name="Perez-Rodriguez I."/>
            <person name="Emerson D."/>
            <person name="Tully B."/>
            <person name="Amend J."/>
        </authorList>
    </citation>
    <scope>NUCLEOTIDE SEQUENCE [LARGE SCALE GENOMIC DNA]</scope>
    <source>
        <strain evidence="3 4">HR-1</strain>
    </source>
</reference>
<proteinExistence type="inferred from homology"/>
<dbReference type="InterPro" id="IPR005545">
    <property type="entry name" value="YCII"/>
</dbReference>
<evidence type="ECO:0000256" key="1">
    <source>
        <dbReference type="ARBA" id="ARBA00007689"/>
    </source>
</evidence>
<evidence type="ECO:0000259" key="2">
    <source>
        <dbReference type="Pfam" id="PF03795"/>
    </source>
</evidence>
<dbReference type="Pfam" id="PF03795">
    <property type="entry name" value="YCII"/>
    <property type="match status" value="1"/>
</dbReference>
<evidence type="ECO:0000313" key="3">
    <source>
        <dbReference type="EMBL" id="PNU19807.1"/>
    </source>
</evidence>
<comment type="caution">
    <text evidence="3">The sequence shown here is derived from an EMBL/GenBank/DDBJ whole genome shotgun (WGS) entry which is preliminary data.</text>
</comment>
<comment type="similarity">
    <text evidence="1">Belongs to the YciI family.</text>
</comment>
<gene>
    <name evidence="3" type="ORF">C2E25_10885</name>
</gene>
<organism evidence="3 4">
    <name type="scientific">Geothermobacter hydrogeniphilus</name>
    <dbReference type="NCBI Taxonomy" id="1969733"/>
    <lineage>
        <taxon>Bacteria</taxon>
        <taxon>Pseudomonadati</taxon>
        <taxon>Thermodesulfobacteriota</taxon>
        <taxon>Desulfuromonadia</taxon>
        <taxon>Desulfuromonadales</taxon>
        <taxon>Geothermobacteraceae</taxon>
        <taxon>Geothermobacter</taxon>
    </lineage>
</organism>
<dbReference type="OrthoDB" id="9814407at2"/>
<protein>
    <submittedName>
        <fullName evidence="3">GTP cyclohydrolase</fullName>
    </submittedName>
</protein>
<dbReference type="PANTHER" id="PTHR37828">
    <property type="entry name" value="GSR2449 PROTEIN"/>
    <property type="match status" value="1"/>
</dbReference>
<accession>A0A2K2H953</accession>
<dbReference type="RefSeq" id="WP_103115760.1">
    <property type="nucleotide sequence ID" value="NZ_PPFX01000023.1"/>
</dbReference>
<feature type="domain" description="YCII-related" evidence="2">
    <location>
        <begin position="1"/>
        <end position="81"/>
    </location>
</feature>
<dbReference type="PANTHER" id="PTHR37828:SF1">
    <property type="entry name" value="YCII-RELATED DOMAIN-CONTAINING PROTEIN"/>
    <property type="match status" value="1"/>
</dbReference>
<dbReference type="Gene3D" id="3.30.70.1060">
    <property type="entry name" value="Dimeric alpha+beta barrel"/>
    <property type="match status" value="1"/>
</dbReference>
<dbReference type="EMBL" id="PPFX01000023">
    <property type="protein sequence ID" value="PNU19807.1"/>
    <property type="molecule type" value="Genomic_DNA"/>
</dbReference>
<evidence type="ECO:0000313" key="4">
    <source>
        <dbReference type="Proteomes" id="UP000236340"/>
    </source>
</evidence>
<dbReference type="InterPro" id="IPR011008">
    <property type="entry name" value="Dimeric_a/b-barrel"/>
</dbReference>